<evidence type="ECO:0000256" key="2">
    <source>
        <dbReference type="ARBA" id="ARBA00023306"/>
    </source>
</evidence>
<dbReference type="SMART" id="SM00233">
    <property type="entry name" value="PH"/>
    <property type="match status" value="1"/>
</dbReference>
<dbReference type="InterPro" id="IPR011993">
    <property type="entry name" value="PH-like_dom_sf"/>
</dbReference>
<dbReference type="PANTHER" id="PTHR36100:SF1">
    <property type="entry name" value="BUD SITE SELECTION PROTEIN 4"/>
    <property type="match status" value="1"/>
</dbReference>
<evidence type="ECO:0000256" key="1">
    <source>
        <dbReference type="ARBA" id="ARBA00022618"/>
    </source>
</evidence>
<feature type="compositionally biased region" description="Polar residues" evidence="3">
    <location>
        <begin position="44"/>
        <end position="67"/>
    </location>
</feature>
<feature type="compositionally biased region" description="Basic and acidic residues" evidence="3">
    <location>
        <begin position="970"/>
        <end position="985"/>
    </location>
</feature>
<dbReference type="PANTHER" id="PTHR36100">
    <property type="entry name" value="BUD SITE SELECTION PROTEIN 4"/>
    <property type="match status" value="1"/>
</dbReference>
<feature type="region of interest" description="Disordered" evidence="3">
    <location>
        <begin position="150"/>
        <end position="248"/>
    </location>
</feature>
<evidence type="ECO:0000259" key="4">
    <source>
        <dbReference type="PROSITE" id="PS50003"/>
    </source>
</evidence>
<dbReference type="CDD" id="cd13278">
    <property type="entry name" value="PH_Bud4"/>
    <property type="match status" value="1"/>
</dbReference>
<dbReference type="STRING" id="984485.A0A1E4RJE2"/>
<feature type="compositionally biased region" description="Basic and acidic residues" evidence="3">
    <location>
        <begin position="610"/>
        <end position="637"/>
    </location>
</feature>
<feature type="compositionally biased region" description="Basic and acidic residues" evidence="3">
    <location>
        <begin position="676"/>
        <end position="694"/>
    </location>
</feature>
<feature type="region of interest" description="Disordered" evidence="3">
    <location>
        <begin position="1528"/>
        <end position="1558"/>
    </location>
</feature>
<feature type="compositionally biased region" description="Basic and acidic residues" evidence="3">
    <location>
        <begin position="533"/>
        <end position="565"/>
    </location>
</feature>
<name>A0A1E4RJE2_9ASCO</name>
<feature type="region of interest" description="Disordered" evidence="3">
    <location>
        <begin position="345"/>
        <end position="365"/>
    </location>
</feature>
<dbReference type="SUPFAM" id="SSF50729">
    <property type="entry name" value="PH domain-like"/>
    <property type="match status" value="1"/>
</dbReference>
<reference evidence="6" key="1">
    <citation type="submission" date="2016-05" db="EMBL/GenBank/DDBJ databases">
        <title>Comparative genomics of biotechnologically important yeasts.</title>
        <authorList>
            <consortium name="DOE Joint Genome Institute"/>
            <person name="Riley R."/>
            <person name="Haridas S."/>
            <person name="Wolfe K.H."/>
            <person name="Lopes M.R."/>
            <person name="Hittinger C.T."/>
            <person name="Goker M."/>
            <person name="Salamov A."/>
            <person name="Wisecaver J."/>
            <person name="Long T.M."/>
            <person name="Aerts A.L."/>
            <person name="Barry K."/>
            <person name="Choi C."/>
            <person name="Clum A."/>
            <person name="Coughlan A.Y."/>
            <person name="Deshpande S."/>
            <person name="Douglass A.P."/>
            <person name="Hanson S.J."/>
            <person name="Klenk H.-P."/>
            <person name="Labutti K."/>
            <person name="Lapidus A."/>
            <person name="Lindquist E."/>
            <person name="Lipzen A."/>
            <person name="Meier-Kolthoff J.P."/>
            <person name="Ohm R.A."/>
            <person name="Otillar R.P."/>
            <person name="Pangilinan J."/>
            <person name="Peng Y."/>
            <person name="Rokas A."/>
            <person name="Rosa C.A."/>
            <person name="Scheuner C."/>
            <person name="Sibirny A.A."/>
            <person name="Slot J.C."/>
            <person name="Stielow J.B."/>
            <person name="Sun H."/>
            <person name="Kurtzman C.P."/>
            <person name="Blackwell M."/>
            <person name="Grigoriev I.V."/>
            <person name="Jeffries T.W."/>
        </authorList>
    </citation>
    <scope>NUCLEOTIDE SEQUENCE [LARGE SCALE GENOMIC DNA]</scope>
    <source>
        <strain evidence="6">NRRL Y-1933</strain>
    </source>
</reference>
<dbReference type="InterPro" id="IPR001849">
    <property type="entry name" value="PH_domain"/>
</dbReference>
<feature type="region of interest" description="Disordered" evidence="3">
    <location>
        <begin position="448"/>
        <end position="485"/>
    </location>
</feature>
<feature type="compositionally biased region" description="Low complexity" evidence="3">
    <location>
        <begin position="195"/>
        <end position="235"/>
    </location>
</feature>
<feature type="region of interest" description="Disordered" evidence="3">
    <location>
        <begin position="864"/>
        <end position="900"/>
    </location>
</feature>
<feature type="region of interest" description="Disordered" evidence="3">
    <location>
        <begin position="44"/>
        <end position="113"/>
    </location>
</feature>
<feature type="compositionally biased region" description="Low complexity" evidence="3">
    <location>
        <begin position="150"/>
        <end position="160"/>
    </location>
</feature>
<accession>A0A1E4RJE2</accession>
<dbReference type="InterPro" id="IPR052007">
    <property type="entry name" value="Bud4"/>
</dbReference>
<feature type="region of interest" description="Disordered" evidence="3">
    <location>
        <begin position="499"/>
        <end position="694"/>
    </location>
</feature>
<feature type="region of interest" description="Disordered" evidence="3">
    <location>
        <begin position="1574"/>
        <end position="1610"/>
    </location>
</feature>
<dbReference type="OrthoDB" id="2123378at2759"/>
<dbReference type="Pfam" id="PF00169">
    <property type="entry name" value="PH"/>
    <property type="match status" value="1"/>
</dbReference>
<dbReference type="RefSeq" id="XP_020076456.1">
    <property type="nucleotide sequence ID" value="XM_020222761.1"/>
</dbReference>
<feature type="compositionally biased region" description="Basic residues" evidence="3">
    <location>
        <begin position="1539"/>
        <end position="1548"/>
    </location>
</feature>
<dbReference type="GO" id="GO:0007120">
    <property type="term" value="P:axial cellular bud site selection"/>
    <property type="evidence" value="ECO:0007669"/>
    <property type="project" value="TreeGrafter"/>
</dbReference>
<dbReference type="GO" id="GO:0005525">
    <property type="term" value="F:GTP binding"/>
    <property type="evidence" value="ECO:0007669"/>
    <property type="project" value="TreeGrafter"/>
</dbReference>
<organism evidence="5 6">
    <name type="scientific">Hyphopichia burtonii NRRL Y-1933</name>
    <dbReference type="NCBI Taxonomy" id="984485"/>
    <lineage>
        <taxon>Eukaryota</taxon>
        <taxon>Fungi</taxon>
        <taxon>Dikarya</taxon>
        <taxon>Ascomycota</taxon>
        <taxon>Saccharomycotina</taxon>
        <taxon>Pichiomycetes</taxon>
        <taxon>Debaryomycetaceae</taxon>
        <taxon>Hyphopichia</taxon>
    </lineage>
</organism>
<feature type="compositionally biased region" description="Basic and acidic residues" evidence="3">
    <location>
        <begin position="76"/>
        <end position="85"/>
    </location>
</feature>
<keyword evidence="6" id="KW-1185">Reference proteome</keyword>
<keyword evidence="2" id="KW-0131">Cell cycle</keyword>
<feature type="compositionally biased region" description="Low complexity" evidence="3">
    <location>
        <begin position="1574"/>
        <end position="1590"/>
    </location>
</feature>
<feature type="region of interest" description="Disordered" evidence="3">
    <location>
        <begin position="970"/>
        <end position="1012"/>
    </location>
</feature>
<evidence type="ECO:0000313" key="5">
    <source>
        <dbReference type="EMBL" id="ODV67389.1"/>
    </source>
</evidence>
<feature type="compositionally biased region" description="Polar residues" evidence="3">
    <location>
        <begin position="864"/>
        <end position="890"/>
    </location>
</feature>
<proteinExistence type="predicted"/>
<feature type="compositionally biased region" description="Low complexity" evidence="3">
    <location>
        <begin position="87"/>
        <end position="96"/>
    </location>
</feature>
<feature type="domain" description="PH" evidence="4">
    <location>
        <begin position="1848"/>
        <end position="1959"/>
    </location>
</feature>
<sequence length="1989" mass="225287">MANPMEEFPTGDSNNFIKFENSNDLFENENASVDLLLKEMNQDPSNISNTDINPTNSTSTLTKPLNFSKQSQIEKQSQKIHEKEFNSSSDTYISDSESNKNTKEKDESENQNKFLSNEIIHSNNMINNDEMINDQDNLITPSNSTTFNNLNSTYSNNSPSKSIMKNSKNSLSPRKNVAFTNSNPEIHRYKSIQDSSENTSTNQNSSIEEDLNNLNHNWNELDNDSNSSENESNSTPPAPPPHKSDSIHTFHNILQNNPLNNKDIDKETLSKLKLMNKFNDMSLNEKLEIFLTSNSNKDKNHELDDHLNKLNNATKFQTDSNIHYLSLNLQNHQINEIENPLNSLTTKSDHRIDSNGSSQSSLQSLSIDNRTLQSKNSQLSNKGIELNDGIKGFPDHLVQSLIPSTTDRLNHEDEDDDDDEFHDSFDNSYNTAEKSILKLLNNPNGDSKLKNEISENPLENPFISKESQENQNLKIKSEHDESNLEQDEVFKSKLNDIIKSNPKNFPSSSSEVKEEPIPIIKSEFPRAPLYSEKYQDEKKSALPKEEPESDSKNLTEEALKEKHSVEPSLAPPQVKPEPKPLTNESFKPEPKPLTNESFMKPEPQPISEKPLVKPEPESNKSLLKSEPEPLTEEKSVKPELQPLTNEEPIMEPEQKLPIKEEPSVKPEPQSLLNEELTTKEESMEAIDKKPTVKKEPVAKEEFKYEEPLVKNEPSLKSETANFIKQEPFIKAEPQTVIKPELNETHLTIKHKPSEVILVNSLQDPVVIKSDPETVLIKSETFDPVSVKSEGFDDIWDDEIDDKKIDYDMNNGIGKSFKTDIQSDQDDDENLDHVANTQIESVSYGVSLDPNDLKYIQTKSLNKNVPSNQDINIENGQSDRASINNSNNSYSHDGDNEDNDEEITDNELHTIHHQLEQPKIPSSLPEDSPYSFNDYQDASEEIIPTLAPPRIDEAVDATIPPTPVKRALLKKQEQEKAQQELEKLSETNEEDDALANSSNIAPPDGIALPPIEPSNYSSFEDLAKHLDPKRDVSNNFKYISPREALKNELDADSFEESLSAEHEADPNPTDFISIWHKQKIKAPMRSDIKERFRTPEVPAYKAPVLQTDNQIKLPTSLQQKKFKEVNVMSRRVVSPDFEDLQVSGFLPEISEDSGFSNHFKNLVKNGETSMNISDLSQVSGDKKSMTPLSTRNVLSNMDNDPTLLEPPHPKQSQAMNKYNNGSRFSFTVRNPVEMKGLGITNDPKARTIKSKTSRFSVPSFEIKRSNSILSPKNQYDDIFDDTLKRAPTIKSQGMKTLPSMDRDDVKKILDAKRAISQEEYSRVKYLGQSKKGSIVDEPSDKYDSLQQHASIYDVSQDSSPQLPEQHALPHITSELMKNPTAILAKNHVFNTTQTQVHDSVLEYNNSQDNSAINNSIINNTMASQKDKNMEFVAFPDPDPDLVKSPGVTGENNIFKTPPKNVEERAHDDLDDVEKHAALDDDIERRAAIDNELEMKYKIINKSPKKPITPKKSGAIKIGSPMRLVKTGSSITGVALDSPTKKARVHKKNNPFRSDDTLKYKQSDGSLLNEALLPSTLSVPSTSKSSNASSTTLGNNTSHQYRNVLGSSGPVAVHSPIAEENAASPSSQPPQLPQERGRLFLRVVGIKGIELPEIRDHQADFSIYLDNGVHCIKTPSYKLDSNNISINKEFELTVGESLEFIMTMKTNYEKPRGKLVEVRERKVVKSKHRLSRMFGSKNVVTTTKFVPQESNDSWAHKFAQDGSFARCYVDLDQYENQITGRASSFNITCFNEWETYMDYNTKQRIKSQPYRIAQLEVKMLFIPRTDEQEVLPTSIKSAYEGINELRQELAFSHEGYMHQEGGDCEIWKKRFFKLEGTSLIAHSEYSHKTRAKINLAKVVEVIYVDKENFDKTKNNYRNFSDILLVEHAFKIKFANGEIIDFGAPNKLEKDTWISIIEKIVYRNKFRRQPWVKLMLEDEFNASVNHRSSIML</sequence>
<feature type="compositionally biased region" description="Polar residues" evidence="3">
    <location>
        <begin position="161"/>
        <end position="184"/>
    </location>
</feature>
<feature type="compositionally biased region" description="Basic and acidic residues" evidence="3">
    <location>
        <begin position="475"/>
        <end position="485"/>
    </location>
</feature>
<feature type="compositionally biased region" description="Basic and acidic residues" evidence="3">
    <location>
        <begin position="97"/>
        <end position="110"/>
    </location>
</feature>
<keyword evidence="1" id="KW-0132">Cell division</keyword>
<dbReference type="GeneID" id="30997310"/>
<feature type="compositionally biased region" description="Low complexity" evidence="3">
    <location>
        <begin position="499"/>
        <end position="510"/>
    </location>
</feature>
<dbReference type="Gene3D" id="2.30.29.30">
    <property type="entry name" value="Pleckstrin-homology domain (PH domain)/Phosphotyrosine-binding domain (PTB)"/>
    <property type="match status" value="1"/>
</dbReference>
<dbReference type="EMBL" id="KV454541">
    <property type="protein sequence ID" value="ODV67389.1"/>
    <property type="molecule type" value="Genomic_DNA"/>
</dbReference>
<feature type="compositionally biased region" description="Basic and acidic residues" evidence="3">
    <location>
        <begin position="652"/>
        <end position="664"/>
    </location>
</feature>
<dbReference type="PROSITE" id="PS50003">
    <property type="entry name" value="PH_DOMAIN"/>
    <property type="match status" value="1"/>
</dbReference>
<evidence type="ECO:0000256" key="3">
    <source>
        <dbReference type="SAM" id="MobiDB-lite"/>
    </source>
</evidence>
<dbReference type="Proteomes" id="UP000095085">
    <property type="component" value="Unassembled WGS sequence"/>
</dbReference>
<feature type="region of interest" description="Disordered" evidence="3">
    <location>
        <begin position="407"/>
        <end position="427"/>
    </location>
</feature>
<gene>
    <name evidence="5" type="ORF">HYPBUDRAFT_167249</name>
</gene>
<evidence type="ECO:0000313" key="6">
    <source>
        <dbReference type="Proteomes" id="UP000095085"/>
    </source>
</evidence>
<dbReference type="GO" id="GO:0000142">
    <property type="term" value="C:cellular bud neck contractile ring"/>
    <property type="evidence" value="ECO:0007669"/>
    <property type="project" value="TreeGrafter"/>
</dbReference>
<protein>
    <submittedName>
        <fullName evidence="5">DUF1709-domain-containing protein</fullName>
    </submittedName>
</protein>
<feature type="compositionally biased region" description="Acidic residues" evidence="3">
    <location>
        <begin position="412"/>
        <end position="421"/>
    </location>
</feature>
<dbReference type="GO" id="GO:0097271">
    <property type="term" value="P:protein localization to bud neck"/>
    <property type="evidence" value="ECO:0007669"/>
    <property type="project" value="TreeGrafter"/>
</dbReference>